<evidence type="ECO:0000256" key="3">
    <source>
        <dbReference type="SAM" id="MobiDB-lite"/>
    </source>
</evidence>
<dbReference type="GO" id="GO:0070920">
    <property type="term" value="P:regulation of regulatory ncRNA processing"/>
    <property type="evidence" value="ECO:0007669"/>
    <property type="project" value="TreeGrafter"/>
</dbReference>
<evidence type="ECO:0000313" key="6">
    <source>
        <dbReference type="Proteomes" id="UP000001194"/>
    </source>
</evidence>
<dbReference type="EMBL" id="DS547111">
    <property type="protein sequence ID" value="EDR05836.1"/>
    <property type="molecule type" value="Genomic_DNA"/>
</dbReference>
<reference evidence="5 6" key="1">
    <citation type="journal article" date="2008" name="Nature">
        <title>The genome of Laccaria bicolor provides insights into mycorrhizal symbiosis.</title>
        <authorList>
            <person name="Martin F."/>
            <person name="Aerts A."/>
            <person name="Ahren D."/>
            <person name="Brun A."/>
            <person name="Danchin E.G.J."/>
            <person name="Duchaussoy F."/>
            <person name="Gibon J."/>
            <person name="Kohler A."/>
            <person name="Lindquist E."/>
            <person name="Pereda V."/>
            <person name="Salamov A."/>
            <person name="Shapiro H.J."/>
            <person name="Wuyts J."/>
            <person name="Blaudez D."/>
            <person name="Buee M."/>
            <person name="Brokstein P."/>
            <person name="Canbaeck B."/>
            <person name="Cohen D."/>
            <person name="Courty P.E."/>
            <person name="Coutinho P.M."/>
            <person name="Delaruelle C."/>
            <person name="Detter J.C."/>
            <person name="Deveau A."/>
            <person name="DiFazio S."/>
            <person name="Duplessis S."/>
            <person name="Fraissinet-Tachet L."/>
            <person name="Lucic E."/>
            <person name="Frey-Klett P."/>
            <person name="Fourrey C."/>
            <person name="Feussner I."/>
            <person name="Gay G."/>
            <person name="Grimwood J."/>
            <person name="Hoegger P.J."/>
            <person name="Jain P."/>
            <person name="Kilaru S."/>
            <person name="Labbe J."/>
            <person name="Lin Y.C."/>
            <person name="Legue V."/>
            <person name="Le Tacon F."/>
            <person name="Marmeisse R."/>
            <person name="Melayah D."/>
            <person name="Montanini B."/>
            <person name="Muratet M."/>
            <person name="Nehls U."/>
            <person name="Niculita-Hirzel H."/>
            <person name="Oudot-Le Secq M.P."/>
            <person name="Peter M."/>
            <person name="Quesneville H."/>
            <person name="Rajashekar B."/>
            <person name="Reich M."/>
            <person name="Rouhier N."/>
            <person name="Schmutz J."/>
            <person name="Yin T."/>
            <person name="Chalot M."/>
            <person name="Henrissat B."/>
            <person name="Kuees U."/>
            <person name="Lucas S."/>
            <person name="Van de Peer Y."/>
            <person name="Podila G.K."/>
            <person name="Polle A."/>
            <person name="Pukkila P.J."/>
            <person name="Richardson P.M."/>
            <person name="Rouze P."/>
            <person name="Sanders I.R."/>
            <person name="Stajich J.E."/>
            <person name="Tunlid A."/>
            <person name="Tuskan G."/>
            <person name="Grigoriev I.V."/>
        </authorList>
    </citation>
    <scope>NUCLEOTIDE SEQUENCE [LARGE SCALE GENOMIC DNA]</scope>
    <source>
        <strain evidence="6">S238N-H82 / ATCC MYA-4686</strain>
    </source>
</reference>
<dbReference type="Proteomes" id="UP000001194">
    <property type="component" value="Unassembled WGS sequence"/>
</dbReference>
<dbReference type="GO" id="GO:0035197">
    <property type="term" value="F:siRNA binding"/>
    <property type="evidence" value="ECO:0007669"/>
    <property type="project" value="TreeGrafter"/>
</dbReference>
<feature type="compositionally biased region" description="Polar residues" evidence="3">
    <location>
        <begin position="607"/>
        <end position="616"/>
    </location>
</feature>
<dbReference type="GO" id="GO:0003725">
    <property type="term" value="F:double-stranded RNA binding"/>
    <property type="evidence" value="ECO:0007669"/>
    <property type="project" value="TreeGrafter"/>
</dbReference>
<dbReference type="SUPFAM" id="SSF54768">
    <property type="entry name" value="dsRNA-binding domain-like"/>
    <property type="match status" value="1"/>
</dbReference>
<feature type="domain" description="DRBM" evidence="4">
    <location>
        <begin position="737"/>
        <end position="805"/>
    </location>
</feature>
<feature type="region of interest" description="Disordered" evidence="3">
    <location>
        <begin position="100"/>
        <end position="120"/>
    </location>
</feature>
<proteinExistence type="predicted"/>
<feature type="region of interest" description="Disordered" evidence="3">
    <location>
        <begin position="602"/>
        <end position="700"/>
    </location>
</feature>
<dbReference type="Pfam" id="PF00035">
    <property type="entry name" value="dsrm"/>
    <property type="match status" value="1"/>
</dbReference>
<evidence type="ECO:0000256" key="2">
    <source>
        <dbReference type="PROSITE-ProRule" id="PRU00266"/>
    </source>
</evidence>
<dbReference type="InterPro" id="IPR051247">
    <property type="entry name" value="RLC_Component"/>
</dbReference>
<dbReference type="GeneID" id="6079158"/>
<sequence>MESQYRISIKAIIVVLGPKHAIRGGFAAGSKPANSSSGPPHSMSFRCTFMRRSLFESPNFAYEPVKASDHLRIINGCEEPRKAFIAFANKGEHAAPVGVRHADRPHSAPPRREQQATSISRHSYGWRNGLLINNGVNINFRSMGLSLRRRRVGLRRCCSLAAPIHDLSSYPPINNELKFRGSSRSRRADKPRQRIAIGRRQPIGPIGNVGQFGNRCPTDEEIIPKGAQPHHSVTPEAPSTDEREAPNARYERHLLVEHHGFPLWAPQPHSRLPLSYRRKGVSIGDVGVITKDGYFDFLFNICLPRGHASNPTFLPTNFSPVYLLPTDVSELRQHDLGSCLLTSTTEKLRGLSFRCNGPEGSILVMPNGAYHEDLLNLHKFQRIAVKNAENWYKFTIGTCGRAIKNGELRLVTGCDKTNLWGIATYSDFPPGAITLAANTAQSPVEYTWDYEGRVEAKAGPRLEELLDDAGNQEYPRDTRNQCTFLRSFTVSLPDDVWESMVSTLVPDSSDNHILNFRQPRSYFDSIISMLLGLENREGSANVANDSLGGEKLTMHPATLINKMLLRQDEIAMPDAFELLGRIRQTFLFQFDDEGTVYLSQHAPEANPKQQFSSPDTTPRYPGSAQGTFPDASDTGRARRAPRPRARENRIGEPSDNDADVQDVDRGKKPETNVVNPYLLDRGTQPQPSSRVFNQQGNVQGGETNVFDPYLLVRGKGSSSRVFNQEGIDSPSPDVLSDPVRTLNDLCQHSGLYPPHYEVARSGPAHAEDWTVVVTVNDIEYGRGTASSKNNAKRAAAEIALSPTTMDSLKMLTPYYIASAKWGNRWGGPPGDFVDEWVAYRDRIFFRLLQKTVNMTLDVQPIRKNGWAFYRKMIRDDADHTVALTTTGRGNHFDIEEVCNIDEDANHDISNVFYAAQLHKPDEGRPPPLRLIPKRKSQTPPLPIRYLIAHPSDLPHTSPQKWRCNLCYTPFLLTPFKVPREAHVVEPEDWYWKSPMMETSGGCWEARLGGTKSGDDRVWRAGSASPPDGRNFHIPDVLEFSDKSKEP</sequence>
<evidence type="ECO:0000259" key="4">
    <source>
        <dbReference type="PROSITE" id="PS50137"/>
    </source>
</evidence>
<dbReference type="HOGENOM" id="CLU_291713_0_0_1"/>
<dbReference type="PANTHER" id="PTHR46205:SF3">
    <property type="entry name" value="LOQUACIOUS, ISOFORM B"/>
    <property type="match status" value="1"/>
</dbReference>
<dbReference type="AlphaFoldDB" id="B0DI29"/>
<dbReference type="GO" id="GO:0070578">
    <property type="term" value="C:RISC-loading complex"/>
    <property type="evidence" value="ECO:0007669"/>
    <property type="project" value="TreeGrafter"/>
</dbReference>
<organism evidence="6">
    <name type="scientific">Laccaria bicolor (strain S238N-H82 / ATCC MYA-4686)</name>
    <name type="common">Bicoloured deceiver</name>
    <name type="synonym">Laccaria laccata var. bicolor</name>
    <dbReference type="NCBI Taxonomy" id="486041"/>
    <lineage>
        <taxon>Eukaryota</taxon>
        <taxon>Fungi</taxon>
        <taxon>Dikarya</taxon>
        <taxon>Basidiomycota</taxon>
        <taxon>Agaricomycotina</taxon>
        <taxon>Agaricomycetes</taxon>
        <taxon>Agaricomycetidae</taxon>
        <taxon>Agaricales</taxon>
        <taxon>Agaricineae</taxon>
        <taxon>Hydnangiaceae</taxon>
        <taxon>Laccaria</taxon>
    </lineage>
</organism>
<keyword evidence="1 2" id="KW-0694">RNA-binding</keyword>
<dbReference type="Gene3D" id="3.30.160.20">
    <property type="match status" value="1"/>
</dbReference>
<evidence type="ECO:0000313" key="5">
    <source>
        <dbReference type="EMBL" id="EDR05836.1"/>
    </source>
</evidence>
<keyword evidence="6" id="KW-1185">Reference proteome</keyword>
<dbReference type="GO" id="GO:0005634">
    <property type="term" value="C:nucleus"/>
    <property type="evidence" value="ECO:0007669"/>
    <property type="project" value="TreeGrafter"/>
</dbReference>
<name>B0DI29_LACBS</name>
<dbReference type="KEGG" id="lbc:LACBIDRAFT_294783"/>
<feature type="compositionally biased region" description="Basic and acidic residues" evidence="3">
    <location>
        <begin position="100"/>
        <end position="114"/>
    </location>
</feature>
<accession>B0DI29</accession>
<dbReference type="CDD" id="cd00048">
    <property type="entry name" value="DSRM_SF"/>
    <property type="match status" value="1"/>
</dbReference>
<dbReference type="InterPro" id="IPR014720">
    <property type="entry name" value="dsRBD_dom"/>
</dbReference>
<feature type="region of interest" description="Disordered" evidence="3">
    <location>
        <begin position="1009"/>
        <end position="1046"/>
    </location>
</feature>
<dbReference type="RefSeq" id="XP_001883512.1">
    <property type="nucleotide sequence ID" value="XM_001883477.1"/>
</dbReference>
<dbReference type="GO" id="GO:0030422">
    <property type="term" value="P:siRNA processing"/>
    <property type="evidence" value="ECO:0007669"/>
    <property type="project" value="TreeGrafter"/>
</dbReference>
<dbReference type="GO" id="GO:0016442">
    <property type="term" value="C:RISC complex"/>
    <property type="evidence" value="ECO:0007669"/>
    <property type="project" value="TreeGrafter"/>
</dbReference>
<feature type="region of interest" description="Disordered" evidence="3">
    <location>
        <begin position="198"/>
        <end position="245"/>
    </location>
</feature>
<dbReference type="SMART" id="SM00358">
    <property type="entry name" value="DSRM"/>
    <property type="match status" value="1"/>
</dbReference>
<evidence type="ECO:0000256" key="1">
    <source>
        <dbReference type="ARBA" id="ARBA00022884"/>
    </source>
</evidence>
<feature type="compositionally biased region" description="Polar residues" evidence="3">
    <location>
        <begin position="683"/>
        <end position="700"/>
    </location>
</feature>
<protein>
    <submittedName>
        <fullName evidence="5">Predicted protein</fullName>
    </submittedName>
</protein>
<dbReference type="OrthoDB" id="3222453at2759"/>
<dbReference type="PROSITE" id="PS50137">
    <property type="entry name" value="DS_RBD"/>
    <property type="match status" value="1"/>
</dbReference>
<gene>
    <name evidence="5" type="ORF">LACBIDRAFT_294783</name>
</gene>
<dbReference type="InParanoid" id="B0DI29"/>
<dbReference type="PANTHER" id="PTHR46205">
    <property type="entry name" value="LOQUACIOUS, ISOFORM B"/>
    <property type="match status" value="1"/>
</dbReference>
<dbReference type="GO" id="GO:0005737">
    <property type="term" value="C:cytoplasm"/>
    <property type="evidence" value="ECO:0007669"/>
    <property type="project" value="TreeGrafter"/>
</dbReference>